<comment type="caution">
    <text evidence="1">The sequence shown here is derived from an EMBL/GenBank/DDBJ whole genome shotgun (WGS) entry which is preliminary data.</text>
</comment>
<keyword evidence="2" id="KW-1185">Reference proteome</keyword>
<evidence type="ECO:0008006" key="3">
    <source>
        <dbReference type="Google" id="ProtNLM"/>
    </source>
</evidence>
<dbReference type="OrthoDB" id="4813139at2"/>
<dbReference type="EMBL" id="WBMR01000003">
    <property type="protein sequence ID" value="KAB2388795.1"/>
    <property type="molecule type" value="Genomic_DNA"/>
</dbReference>
<name>A0A6L3W2M8_9ACTN</name>
<evidence type="ECO:0000313" key="1">
    <source>
        <dbReference type="EMBL" id="KAB2388795.1"/>
    </source>
</evidence>
<reference evidence="1 2" key="1">
    <citation type="submission" date="2019-09" db="EMBL/GenBank/DDBJ databases">
        <title>Actinomadura physcomitrii sp. nov., a novel actinomycete isolated from moss [Physcomitrium sphaericum (Ludw) Fuernr].</title>
        <authorList>
            <person name="Liu C."/>
            <person name="Zhuang X."/>
        </authorList>
    </citation>
    <scope>NUCLEOTIDE SEQUENCE [LARGE SCALE GENOMIC DNA]</scope>
    <source>
        <strain evidence="1 2">CYP1-1B</strain>
    </source>
</reference>
<proteinExistence type="predicted"/>
<accession>A0A6L3W2M8</accession>
<gene>
    <name evidence="1" type="ORF">F9B16_02400</name>
</gene>
<organism evidence="1 2">
    <name type="scientific">Actinomadura montaniterrae</name>
    <dbReference type="NCBI Taxonomy" id="1803903"/>
    <lineage>
        <taxon>Bacteria</taxon>
        <taxon>Bacillati</taxon>
        <taxon>Actinomycetota</taxon>
        <taxon>Actinomycetes</taxon>
        <taxon>Streptosporangiales</taxon>
        <taxon>Thermomonosporaceae</taxon>
        <taxon>Actinomadura</taxon>
    </lineage>
</organism>
<evidence type="ECO:0000313" key="2">
    <source>
        <dbReference type="Proteomes" id="UP000483004"/>
    </source>
</evidence>
<sequence length="110" mass="11978">MLSCPDHGCLLEPEGTVRIGHLLGAPTPARPAPEPVAAVDRLTWEALTIGAVTLPARPVHLGVWLRLLRTLIDEVSISTSRLRVTSARMLDQIWEASGYPPRGGITVWRP</sequence>
<protein>
    <recommendedName>
        <fullName evidence="3">TniQ family protein</fullName>
    </recommendedName>
</protein>
<dbReference type="AlphaFoldDB" id="A0A6L3W2M8"/>
<dbReference type="Proteomes" id="UP000483004">
    <property type="component" value="Unassembled WGS sequence"/>
</dbReference>